<feature type="region of interest" description="Disordered" evidence="7">
    <location>
        <begin position="210"/>
        <end position="241"/>
    </location>
</feature>
<evidence type="ECO:0000256" key="5">
    <source>
        <dbReference type="ARBA" id="ARBA00023242"/>
    </source>
</evidence>
<dbReference type="InterPro" id="IPR011598">
    <property type="entry name" value="bHLH_dom"/>
</dbReference>
<keyword evidence="3" id="KW-0238">DNA-binding</keyword>
<feature type="region of interest" description="Disordered" evidence="7">
    <location>
        <begin position="116"/>
        <end position="156"/>
    </location>
</feature>
<feature type="region of interest" description="Disordered" evidence="7">
    <location>
        <begin position="173"/>
        <end position="195"/>
    </location>
</feature>
<feature type="region of interest" description="Disordered" evidence="7">
    <location>
        <begin position="82"/>
        <end position="101"/>
    </location>
</feature>
<dbReference type="AlphaFoldDB" id="A0A1B6CPS0"/>
<accession>A0A1B6CPS0</accession>
<feature type="coiled-coil region" evidence="6">
    <location>
        <begin position="497"/>
        <end position="531"/>
    </location>
</feature>
<dbReference type="SMART" id="SM00353">
    <property type="entry name" value="HLH"/>
    <property type="match status" value="1"/>
</dbReference>
<sequence>MDTIHQPVPYRIFSRGASLADFIQPSLVQLQPNLDDFMDTLEPLHELLYSKLPPVPEESSSGTASSDDLYRSLSHNFLLPQTDLSKSQNTQSRNMSFYHSQPSSYIKTPQYNYPYSPPISYPSQSTKSNRQYPLYSPYQQLSPPPAPPSPPPQPEYILPIAPPTPPSCYSMTSPRMPMRSNSLPLTDKTPQTRREDDVFAVPKTKLRNRSRSGSCLVAAGKQPPPLLSTNSDSSLSVPSLSVSHSSASTQSALLAHLLTSNNAVGGFTGTGYSNNEQDKISGSISNLDSPYNYKQTSQTDLYRTSQERLASPRSVIYSNQSDNGTLNLSQNRSVMDRLGGQMTSHMSSVQLVSGSSSDNGTTTFTFGGITGSRRDNKPVPILPHPTSTATLLITPLTPSQSPAQIVGSASSSPKHPDSPSACESLSLSPLNVGSPGPQSPSQGSGGRGTYKEHKRVCHINAEQKRRCNIKNGFDTLHALIPQLNQNPNAKLSKAAMLQKGAEYIRQLRNERNQLKEEMDNLRGQVESLNSAISSSQSMLPASGAPVSRHRASKMKEMFDEYVRIRTQENWKFWILSLVCEPLLLSFNAQVSTQSLDELYRTTLQWVDQHCSLLDLRPVVLNALRNLCASTDFLSDPSRLPAEARAAVNKPNNS</sequence>
<name>A0A1B6CPS0_9HEMI</name>
<dbReference type="PANTHER" id="PTHR15741">
    <property type="entry name" value="BASIC HELIX-LOOP-HELIX ZIP TRANSCRIPTION FACTOR"/>
    <property type="match status" value="1"/>
</dbReference>
<evidence type="ECO:0000256" key="2">
    <source>
        <dbReference type="ARBA" id="ARBA00023015"/>
    </source>
</evidence>
<evidence type="ECO:0000256" key="4">
    <source>
        <dbReference type="ARBA" id="ARBA00023163"/>
    </source>
</evidence>
<dbReference type="EMBL" id="GEDC01021829">
    <property type="protein sequence ID" value="JAS15469.1"/>
    <property type="molecule type" value="Transcribed_RNA"/>
</dbReference>
<dbReference type="PROSITE" id="PS50888">
    <property type="entry name" value="BHLH"/>
    <property type="match status" value="1"/>
</dbReference>
<evidence type="ECO:0000256" key="3">
    <source>
        <dbReference type="ARBA" id="ARBA00023125"/>
    </source>
</evidence>
<evidence type="ECO:0000313" key="9">
    <source>
        <dbReference type="EMBL" id="JAS15469.1"/>
    </source>
</evidence>
<gene>
    <name evidence="9" type="ORF">g.37260</name>
</gene>
<dbReference type="InterPro" id="IPR052207">
    <property type="entry name" value="Max-like/E-box_TFs"/>
</dbReference>
<keyword evidence="6" id="KW-0175">Coiled coil</keyword>
<dbReference type="PANTHER" id="PTHR15741:SF37">
    <property type="entry name" value="LD38259P"/>
    <property type="match status" value="1"/>
</dbReference>
<feature type="compositionally biased region" description="Polar residues" evidence="7">
    <location>
        <begin position="421"/>
        <end position="431"/>
    </location>
</feature>
<feature type="domain" description="BHLH" evidence="8">
    <location>
        <begin position="453"/>
        <end position="507"/>
    </location>
</feature>
<reference evidence="9" key="1">
    <citation type="submission" date="2015-12" db="EMBL/GenBank/DDBJ databases">
        <title>De novo transcriptome assembly of four potential Pierce s Disease insect vectors from Arizona vineyards.</title>
        <authorList>
            <person name="Tassone E.E."/>
        </authorList>
    </citation>
    <scope>NUCLEOTIDE SEQUENCE</scope>
</reference>
<feature type="compositionally biased region" description="Polar residues" evidence="7">
    <location>
        <begin position="173"/>
        <end position="184"/>
    </location>
</feature>
<proteinExistence type="predicted"/>
<keyword evidence="4" id="KW-0804">Transcription</keyword>
<dbReference type="FunFam" id="4.10.280.10:FF:000094">
    <property type="entry name" value="Blast:Carbohydrate-responsive element-binding protein"/>
    <property type="match status" value="1"/>
</dbReference>
<feature type="compositionally biased region" description="Pro residues" evidence="7">
    <location>
        <begin position="142"/>
        <end position="156"/>
    </location>
</feature>
<comment type="subcellular location">
    <subcellularLocation>
        <location evidence="1">Nucleus</location>
    </subcellularLocation>
</comment>
<dbReference type="GO" id="GO:0005634">
    <property type="term" value="C:nucleus"/>
    <property type="evidence" value="ECO:0007669"/>
    <property type="project" value="UniProtKB-SubCell"/>
</dbReference>
<dbReference type="InterPro" id="IPR036638">
    <property type="entry name" value="HLH_DNA-bd_sf"/>
</dbReference>
<evidence type="ECO:0000256" key="1">
    <source>
        <dbReference type="ARBA" id="ARBA00004123"/>
    </source>
</evidence>
<feature type="compositionally biased region" description="Low complexity" evidence="7">
    <location>
        <begin position="433"/>
        <end position="442"/>
    </location>
</feature>
<feature type="region of interest" description="Disordered" evidence="7">
    <location>
        <begin position="351"/>
        <end position="386"/>
    </location>
</feature>
<evidence type="ECO:0000256" key="6">
    <source>
        <dbReference type="SAM" id="Coils"/>
    </source>
</evidence>
<evidence type="ECO:0000256" key="7">
    <source>
        <dbReference type="SAM" id="MobiDB-lite"/>
    </source>
</evidence>
<feature type="compositionally biased region" description="Low complexity" evidence="7">
    <location>
        <begin position="351"/>
        <end position="367"/>
    </location>
</feature>
<protein>
    <recommendedName>
        <fullName evidence="8">BHLH domain-containing protein</fullName>
    </recommendedName>
</protein>
<dbReference type="GO" id="GO:0000978">
    <property type="term" value="F:RNA polymerase II cis-regulatory region sequence-specific DNA binding"/>
    <property type="evidence" value="ECO:0007669"/>
    <property type="project" value="TreeGrafter"/>
</dbReference>
<dbReference type="SUPFAM" id="SSF47459">
    <property type="entry name" value="HLH, helix-loop-helix DNA-binding domain"/>
    <property type="match status" value="1"/>
</dbReference>
<feature type="region of interest" description="Disordered" evidence="7">
    <location>
        <begin position="399"/>
        <end position="451"/>
    </location>
</feature>
<dbReference type="Gene3D" id="4.10.280.10">
    <property type="entry name" value="Helix-loop-helix DNA-binding domain"/>
    <property type="match status" value="1"/>
</dbReference>
<keyword evidence="2" id="KW-0805">Transcription regulation</keyword>
<keyword evidence="5" id="KW-0539">Nucleus</keyword>
<feature type="compositionally biased region" description="Low complexity" evidence="7">
    <location>
        <begin position="121"/>
        <end position="141"/>
    </location>
</feature>
<evidence type="ECO:0000259" key="8">
    <source>
        <dbReference type="PROSITE" id="PS50888"/>
    </source>
</evidence>
<dbReference type="CDD" id="cd11405">
    <property type="entry name" value="bHLHzip_MLXIP_like"/>
    <property type="match status" value="1"/>
</dbReference>
<dbReference type="GO" id="GO:0000981">
    <property type="term" value="F:DNA-binding transcription factor activity, RNA polymerase II-specific"/>
    <property type="evidence" value="ECO:0007669"/>
    <property type="project" value="TreeGrafter"/>
</dbReference>
<dbReference type="Pfam" id="PF00010">
    <property type="entry name" value="HLH"/>
    <property type="match status" value="1"/>
</dbReference>
<organism evidence="9">
    <name type="scientific">Clastoptera arizonana</name>
    <name type="common">Arizona spittle bug</name>
    <dbReference type="NCBI Taxonomy" id="38151"/>
    <lineage>
        <taxon>Eukaryota</taxon>
        <taxon>Metazoa</taxon>
        <taxon>Ecdysozoa</taxon>
        <taxon>Arthropoda</taxon>
        <taxon>Hexapoda</taxon>
        <taxon>Insecta</taxon>
        <taxon>Pterygota</taxon>
        <taxon>Neoptera</taxon>
        <taxon>Paraneoptera</taxon>
        <taxon>Hemiptera</taxon>
        <taxon>Auchenorrhyncha</taxon>
        <taxon>Cercopoidea</taxon>
        <taxon>Clastopteridae</taxon>
        <taxon>Clastoptera</taxon>
    </lineage>
</organism>
<feature type="compositionally biased region" description="Polar residues" evidence="7">
    <location>
        <begin position="399"/>
        <end position="413"/>
    </location>
</feature>
<feature type="compositionally biased region" description="Low complexity" evidence="7">
    <location>
        <begin position="227"/>
        <end position="241"/>
    </location>
</feature>
<dbReference type="GO" id="GO:0046983">
    <property type="term" value="F:protein dimerization activity"/>
    <property type="evidence" value="ECO:0007669"/>
    <property type="project" value="InterPro"/>
</dbReference>